<protein>
    <submittedName>
        <fullName evidence="4">GNAT family N-acetyltransferase</fullName>
    </submittedName>
</protein>
<dbReference type="PANTHER" id="PTHR43877:SF5">
    <property type="entry name" value="BLL8307 PROTEIN"/>
    <property type="match status" value="1"/>
</dbReference>
<keyword evidence="5" id="KW-1185">Reference proteome</keyword>
<organism evidence="4 5">
    <name type="scientific">Microbacterium istanbulense</name>
    <dbReference type="NCBI Taxonomy" id="3122049"/>
    <lineage>
        <taxon>Bacteria</taxon>
        <taxon>Bacillati</taxon>
        <taxon>Actinomycetota</taxon>
        <taxon>Actinomycetes</taxon>
        <taxon>Micrococcales</taxon>
        <taxon>Microbacteriaceae</taxon>
        <taxon>Microbacterium</taxon>
    </lineage>
</organism>
<reference evidence="4 5" key="1">
    <citation type="submission" date="2024-02" db="EMBL/GenBank/DDBJ databases">
        <authorList>
            <person name="Saticioglu I.B."/>
        </authorList>
    </citation>
    <scope>NUCLEOTIDE SEQUENCE [LARGE SCALE GENOMIC DNA]</scope>
    <source>
        <strain evidence="4 5">Mu-43</strain>
    </source>
</reference>
<evidence type="ECO:0000256" key="2">
    <source>
        <dbReference type="ARBA" id="ARBA00023315"/>
    </source>
</evidence>
<name>A0ABU8LKY8_9MICO</name>
<sequence>MPLEIERVRTATPALAAFLADHHADMAGTAPPESQHALPLDRLLAPEMRLFAMVDDGQPIATGALAPIEPGHEELKSMRTAPDRRGEGLGERMLGFLIRDAAARGIRRISLETGNDRFFQSAHRLYARAGFVDCDPFGSYLPDPNSLFMTLAVSPVQPPVGRSTGSEGASRRSR</sequence>
<comment type="caution">
    <text evidence="4">The sequence shown here is derived from an EMBL/GenBank/DDBJ whole genome shotgun (WGS) entry which is preliminary data.</text>
</comment>
<dbReference type="Gene3D" id="3.40.630.30">
    <property type="match status" value="1"/>
</dbReference>
<dbReference type="InterPro" id="IPR050832">
    <property type="entry name" value="Bact_Acetyltransf"/>
</dbReference>
<evidence type="ECO:0000313" key="4">
    <source>
        <dbReference type="EMBL" id="MEJ1091337.1"/>
    </source>
</evidence>
<dbReference type="EMBL" id="JBBDGN010000004">
    <property type="protein sequence ID" value="MEJ1091337.1"/>
    <property type="molecule type" value="Genomic_DNA"/>
</dbReference>
<keyword evidence="2" id="KW-0012">Acyltransferase</keyword>
<dbReference type="InterPro" id="IPR000182">
    <property type="entry name" value="GNAT_dom"/>
</dbReference>
<dbReference type="Pfam" id="PF00583">
    <property type="entry name" value="Acetyltransf_1"/>
    <property type="match status" value="1"/>
</dbReference>
<dbReference type="RefSeq" id="WP_337318750.1">
    <property type="nucleotide sequence ID" value="NZ_JBBDGN010000004.1"/>
</dbReference>
<evidence type="ECO:0000259" key="3">
    <source>
        <dbReference type="PROSITE" id="PS51186"/>
    </source>
</evidence>
<dbReference type="Proteomes" id="UP001366085">
    <property type="component" value="Unassembled WGS sequence"/>
</dbReference>
<gene>
    <name evidence="4" type="ORF">WDU93_06470</name>
</gene>
<dbReference type="SUPFAM" id="SSF55729">
    <property type="entry name" value="Acyl-CoA N-acyltransferases (Nat)"/>
    <property type="match status" value="1"/>
</dbReference>
<evidence type="ECO:0000256" key="1">
    <source>
        <dbReference type="ARBA" id="ARBA00022679"/>
    </source>
</evidence>
<dbReference type="PROSITE" id="PS51186">
    <property type="entry name" value="GNAT"/>
    <property type="match status" value="1"/>
</dbReference>
<accession>A0ABU8LKY8</accession>
<feature type="domain" description="N-acetyltransferase" evidence="3">
    <location>
        <begin position="6"/>
        <end position="154"/>
    </location>
</feature>
<keyword evidence="1" id="KW-0808">Transferase</keyword>
<dbReference type="PANTHER" id="PTHR43877">
    <property type="entry name" value="AMINOALKYLPHOSPHONATE N-ACETYLTRANSFERASE-RELATED-RELATED"/>
    <property type="match status" value="1"/>
</dbReference>
<dbReference type="InterPro" id="IPR016181">
    <property type="entry name" value="Acyl_CoA_acyltransferase"/>
</dbReference>
<dbReference type="CDD" id="cd04301">
    <property type="entry name" value="NAT_SF"/>
    <property type="match status" value="1"/>
</dbReference>
<proteinExistence type="predicted"/>
<evidence type="ECO:0000313" key="5">
    <source>
        <dbReference type="Proteomes" id="UP001366085"/>
    </source>
</evidence>